<dbReference type="KEGG" id="palh:B1H58_17155"/>
<dbReference type="InterPro" id="IPR000639">
    <property type="entry name" value="Epox_hydrolase-like"/>
</dbReference>
<dbReference type="Proteomes" id="UP000192900">
    <property type="component" value="Chromosome"/>
</dbReference>
<dbReference type="GO" id="GO:0003824">
    <property type="term" value="F:catalytic activity"/>
    <property type="evidence" value="ECO:0007669"/>
    <property type="project" value="InterPro"/>
</dbReference>
<evidence type="ECO:0000313" key="3">
    <source>
        <dbReference type="Proteomes" id="UP000192900"/>
    </source>
</evidence>
<dbReference type="InterPro" id="IPR050266">
    <property type="entry name" value="AB_hydrolase_sf"/>
</dbReference>
<dbReference type="InterPro" id="IPR029058">
    <property type="entry name" value="AB_hydrolase_fold"/>
</dbReference>
<dbReference type="STRING" id="1891675.B1H58_17155"/>
<accession>A0A1W6B951</accession>
<sequence>MAFTDTGKGFPVLLGHSYLFDNKMWTPQISALTTKYRVIAPDLWGHGASPSLPSRVESLSDLAADHLNLMTYLGITEFAVVGLSVGGMWGAELAALAPDRVRALMLFDTFLGSETTEAQAQYFHMLNAVEKAGAITSPLLDYIVSQFYSASASADQVTALTSYLSSLGAQQLRDSIVPVGKMIFGRADRMHILDSIQCPTHVATGERDLPRPLSEGKAMAERLACEFTTIPQAGHISNRENPAFVTTLILDFLSSAIAD</sequence>
<dbReference type="OrthoDB" id="9780765at2"/>
<dbReference type="PRINTS" id="PR00111">
    <property type="entry name" value="ABHYDROLASE"/>
</dbReference>
<dbReference type="PANTHER" id="PTHR43798:SF29">
    <property type="entry name" value="AB HYDROLASE-1 DOMAIN-CONTAINING PROTEIN"/>
    <property type="match status" value="1"/>
</dbReference>
<dbReference type="EMBL" id="CP019706">
    <property type="protein sequence ID" value="ARJ43597.1"/>
    <property type="molecule type" value="Genomic_DNA"/>
</dbReference>
<evidence type="ECO:0000313" key="2">
    <source>
        <dbReference type="EMBL" id="ARJ43597.1"/>
    </source>
</evidence>
<keyword evidence="3" id="KW-1185">Reference proteome</keyword>
<proteinExistence type="predicted"/>
<dbReference type="InterPro" id="IPR000073">
    <property type="entry name" value="AB_hydrolase_1"/>
</dbReference>
<dbReference type="Pfam" id="PF00561">
    <property type="entry name" value="Abhydrolase_1"/>
    <property type="match status" value="1"/>
</dbReference>
<organism evidence="2 3">
    <name type="scientific">Pantoea alhagi</name>
    <dbReference type="NCBI Taxonomy" id="1891675"/>
    <lineage>
        <taxon>Bacteria</taxon>
        <taxon>Pseudomonadati</taxon>
        <taxon>Pseudomonadota</taxon>
        <taxon>Gammaproteobacteria</taxon>
        <taxon>Enterobacterales</taxon>
        <taxon>Erwiniaceae</taxon>
        <taxon>Pantoea</taxon>
    </lineage>
</organism>
<dbReference type="PRINTS" id="PR00412">
    <property type="entry name" value="EPOXHYDRLASE"/>
</dbReference>
<dbReference type="PANTHER" id="PTHR43798">
    <property type="entry name" value="MONOACYLGLYCEROL LIPASE"/>
    <property type="match status" value="1"/>
</dbReference>
<name>A0A1W6B951_9GAMM</name>
<dbReference type="RefSeq" id="WP_085071651.1">
    <property type="nucleotide sequence ID" value="NZ_CP019706.1"/>
</dbReference>
<dbReference type="SUPFAM" id="SSF53474">
    <property type="entry name" value="alpha/beta-Hydrolases"/>
    <property type="match status" value="1"/>
</dbReference>
<dbReference type="Gene3D" id="3.40.50.1820">
    <property type="entry name" value="alpha/beta hydrolase"/>
    <property type="match status" value="1"/>
</dbReference>
<evidence type="ECO:0000259" key="1">
    <source>
        <dbReference type="Pfam" id="PF00561"/>
    </source>
</evidence>
<dbReference type="AlphaFoldDB" id="A0A1W6B951"/>
<reference evidence="2 3" key="1">
    <citation type="submission" date="2017-02" db="EMBL/GenBank/DDBJ databases">
        <title>Complete genome sequence of the drought resistance-promoting endophyte Pantoea alhagi LTYR-11Z.</title>
        <authorList>
            <person name="Zhang L."/>
        </authorList>
    </citation>
    <scope>NUCLEOTIDE SEQUENCE [LARGE SCALE GENOMIC DNA]</scope>
    <source>
        <strain evidence="2 3">LTYR-11Z</strain>
    </source>
</reference>
<feature type="domain" description="AB hydrolase-1" evidence="1">
    <location>
        <begin position="16"/>
        <end position="240"/>
    </location>
</feature>
<protein>
    <submittedName>
        <fullName evidence="2">2-succinyl-6-hydroxy-2, 4-cyclohexadiene-1-carboxylate synthase</fullName>
    </submittedName>
</protein>
<gene>
    <name evidence="2" type="ORF">B1H58_17155</name>
</gene>